<protein>
    <submittedName>
        <fullName evidence="6">Ribosomal RNA processing protein 1 homolog A isoform X1</fullName>
    </submittedName>
</protein>
<feature type="region of interest" description="Disordered" evidence="4">
    <location>
        <begin position="239"/>
        <end position="274"/>
    </location>
</feature>
<comment type="similarity">
    <text evidence="2">Belongs to the RRP1 family.</text>
</comment>
<evidence type="ECO:0000313" key="6">
    <source>
        <dbReference type="RefSeq" id="XP_060054777.1"/>
    </source>
</evidence>
<evidence type="ECO:0000256" key="2">
    <source>
        <dbReference type="ARBA" id="ARBA00006374"/>
    </source>
</evidence>
<comment type="subcellular location">
    <subcellularLocation>
        <location evidence="1">Nucleus</location>
    </subcellularLocation>
</comment>
<proteinExistence type="inferred from homology"/>
<keyword evidence="3" id="KW-0539">Nucleus</keyword>
<dbReference type="Proteomes" id="UP001652624">
    <property type="component" value="Chromosome 9"/>
</dbReference>
<accession>A0ABM3Y133</accession>
<gene>
    <name evidence="6" type="primary">RRP1</name>
</gene>
<feature type="compositionally biased region" description="Basic and acidic residues" evidence="4">
    <location>
        <begin position="239"/>
        <end position="249"/>
    </location>
</feature>
<keyword evidence="5" id="KW-1185">Reference proteome</keyword>
<evidence type="ECO:0000256" key="4">
    <source>
        <dbReference type="SAM" id="MobiDB-lite"/>
    </source>
</evidence>
<feature type="compositionally biased region" description="Basic residues" evidence="4">
    <location>
        <begin position="394"/>
        <end position="406"/>
    </location>
</feature>
<reference evidence="6" key="1">
    <citation type="submission" date="2025-08" db="UniProtKB">
        <authorList>
            <consortium name="RefSeq"/>
        </authorList>
    </citation>
    <scope>IDENTIFICATION</scope>
</reference>
<dbReference type="InterPro" id="IPR010301">
    <property type="entry name" value="RRP1"/>
</dbReference>
<feature type="compositionally biased region" description="Acidic residues" evidence="4">
    <location>
        <begin position="250"/>
        <end position="272"/>
    </location>
</feature>
<evidence type="ECO:0000256" key="3">
    <source>
        <dbReference type="ARBA" id="ARBA00023242"/>
    </source>
</evidence>
<dbReference type="RefSeq" id="XP_060054777.1">
    <property type="nucleotide sequence ID" value="XM_060198794.1"/>
</dbReference>
<sequence length="406" mass="46501">MAPAGVRLPPEIQLAQRLAGNEPVTRDRALRRLRKYIVARTQPAAGGFTHEELLKVWKGLFYCMWMQDKPLLQEDLGRTIARLVHAFQTNEAQLLFLQTFWQTLSREWTGLDRLRLDKFYSLMRLVLRESLRTLQMRGWEERHVEQHLELLTTELLHPDSPAPKGVQSHFLEIFLQELSRVGAKELTAQQNLRLIQPFLEIAARTRDRVVLHGVTGGILEAVVEQAPLAIEDLMRELDTQDGEARGEKSAEEEEESEEEEEEEFEEDSEEETGPVLQFDYEALAGRLFEAASQQDTPSQNRKRLYKVVRKLQQLAEGLFPEDELPDKVCRRLQAGRRERKAGRKRRRAKARPGRTGGGEEHAGPAAPRERRSRAARGARGRRGPGAQGPEPERKKRRGSRGRGRPA</sequence>
<dbReference type="Pfam" id="PF05997">
    <property type="entry name" value="Nop52"/>
    <property type="match status" value="1"/>
</dbReference>
<dbReference type="PANTHER" id="PTHR13026">
    <property type="entry name" value="NNP-1 PROTEIN NOVEL NUCLEAR PROTEIN 1 NOP52"/>
    <property type="match status" value="1"/>
</dbReference>
<feature type="compositionally biased region" description="Basic residues" evidence="4">
    <location>
        <begin position="333"/>
        <end position="352"/>
    </location>
</feature>
<feature type="region of interest" description="Disordered" evidence="4">
    <location>
        <begin position="315"/>
        <end position="406"/>
    </location>
</feature>
<dbReference type="GeneID" id="103127305"/>
<evidence type="ECO:0000256" key="1">
    <source>
        <dbReference type="ARBA" id="ARBA00004123"/>
    </source>
</evidence>
<name>A0ABM3Y133_ERIEU</name>
<dbReference type="PANTHER" id="PTHR13026:SF1">
    <property type="entry name" value="RIBOSOMAL RNA PROCESSING PROTEIN 1 HOMOLOG A"/>
    <property type="match status" value="1"/>
</dbReference>
<feature type="compositionally biased region" description="Basic residues" evidence="4">
    <location>
        <begin position="370"/>
        <end position="382"/>
    </location>
</feature>
<organism evidence="5 6">
    <name type="scientific">Erinaceus europaeus</name>
    <name type="common">Western European hedgehog</name>
    <dbReference type="NCBI Taxonomy" id="9365"/>
    <lineage>
        <taxon>Eukaryota</taxon>
        <taxon>Metazoa</taxon>
        <taxon>Chordata</taxon>
        <taxon>Craniata</taxon>
        <taxon>Vertebrata</taxon>
        <taxon>Euteleostomi</taxon>
        <taxon>Mammalia</taxon>
        <taxon>Eutheria</taxon>
        <taxon>Laurasiatheria</taxon>
        <taxon>Eulipotyphla</taxon>
        <taxon>Erinaceidae</taxon>
        <taxon>Erinaceinae</taxon>
        <taxon>Erinaceus</taxon>
    </lineage>
</organism>
<evidence type="ECO:0000313" key="5">
    <source>
        <dbReference type="Proteomes" id="UP001652624"/>
    </source>
</evidence>